<accession>A0ABP9XNY5</accession>
<evidence type="ECO:0000313" key="2">
    <source>
        <dbReference type="Proteomes" id="UP001476247"/>
    </source>
</evidence>
<gene>
    <name evidence="1" type="ORF">HPULCUR_001512</name>
</gene>
<keyword evidence="2" id="KW-1185">Reference proteome</keyword>
<name>A0ABP9XNY5_9FUNG</name>
<dbReference type="EMBL" id="BAABUJ010000005">
    <property type="protein sequence ID" value="GAA5796143.1"/>
    <property type="molecule type" value="Genomic_DNA"/>
</dbReference>
<reference evidence="1 2" key="1">
    <citation type="submission" date="2024-04" db="EMBL/GenBank/DDBJ databases">
        <title>genome sequences of Mucor flavus KT1a and Helicostylum pulchrum KT1b strains isolation_sourced from the surface of a dry-aged beef.</title>
        <authorList>
            <person name="Toyotome T."/>
            <person name="Hosono M."/>
            <person name="Torimaru M."/>
            <person name="Fukuda K."/>
            <person name="Mikami N."/>
        </authorList>
    </citation>
    <scope>NUCLEOTIDE SEQUENCE [LARGE SCALE GENOMIC DNA]</scope>
    <source>
        <strain evidence="1 2">KT1b</strain>
    </source>
</reference>
<proteinExistence type="predicted"/>
<organism evidence="1 2">
    <name type="scientific">Helicostylum pulchrum</name>
    <dbReference type="NCBI Taxonomy" id="562976"/>
    <lineage>
        <taxon>Eukaryota</taxon>
        <taxon>Fungi</taxon>
        <taxon>Fungi incertae sedis</taxon>
        <taxon>Mucoromycota</taxon>
        <taxon>Mucoromycotina</taxon>
        <taxon>Mucoromycetes</taxon>
        <taxon>Mucorales</taxon>
        <taxon>Mucorineae</taxon>
        <taxon>Mucoraceae</taxon>
        <taxon>Helicostylum</taxon>
    </lineage>
</organism>
<evidence type="ECO:0000313" key="1">
    <source>
        <dbReference type="EMBL" id="GAA5796143.1"/>
    </source>
</evidence>
<dbReference type="Proteomes" id="UP001476247">
    <property type="component" value="Unassembled WGS sequence"/>
</dbReference>
<comment type="caution">
    <text evidence="1">The sequence shown here is derived from an EMBL/GenBank/DDBJ whole genome shotgun (WGS) entry which is preliminary data.</text>
</comment>
<protein>
    <submittedName>
        <fullName evidence="1">Uncharacterized protein</fullName>
    </submittedName>
</protein>
<sequence>MIDGAMENRFKADLNGWLEHESKYTSAVDSINFDVPRFENGLGHKDYADLVQSYKLRKFMERELWKMDTNSALQLIFGLYQNTDQRPLTVLKTFIHLSLNLSDDEQYTAWTVSWTDKVGEFISPSNLHIMIQAFYEFISNAFRVSRFQNAQTRVKRLFDSLYHLINAIPSQYDTRVFNTLYAVVELAKENEVPEARIIESCYTRFINHLPTTQINLFDYDIEADLTSNKPDSPQISLIEYLKSSVKDPENSDHEHVFKIILEYINLEVFPGQHDDRSVICNEEKSGFDKLEETIVRNNTEIMTVVKRNCIYTIRNRGMYWKSVLKVIIQFTDLWISDIIDAKCEEIIAELIVKENMLPVLYKHILKHVEHYNREDNSTSIEMIKKISQLLDICLNHIQTNEELLLFRDHVFNNRNENNYIRSPILGSTLFWNIPFEQNMVKVTNQITSFEEDTLVPEDVLSIVWPYEVVRQLFLTCIQNKNQYKAIVPILIKLGNLCTLVDRTNGRDTLLVSVLKDTITAENSDLVAKYMSNITHFIKSCCHQKEFNSEYPLILTPNSLVDQELLSVKDALTHCVLQNFILFSESNSDMHLVLVQFALYVLNAFCDAPSTNDWTTIMSKSDFPAFLYCSPETYLVCLTKLLKLRLLDNLQPVVLRLQDWESALHIIKRLSVILEYVMETHCEHFSSVYQFFRDTLLEFDWKTQLLWYNVTHRIIKRPLQVPMAFFRITGGLNDLFIKECNDDSVQTSEKLEGWFQVFTACKLSTNLTDELFEHMDKWMYNLLLLWNHPYEDTIVRASLEHVLHPKTSLSVSIEYPDLLLHFLGKLYNSFIDVHTVIREYGGYEKEEMNPIIQDISEVGMSTEMSDKQDNYYVSGLVKLLQNFTNWANISQADTSYNELKSKTKADTISDLVENQNSLSAVDMEPKVVYYPLLDTQDLKSNRALSVITFYHLCSIIQDKTLDEVQQQAIERLMIQITEGLIDMPSRQNFQRMLQQQPKNRIVHWKKRKSDYKFVMLMRPALMPSEEKLLGSVVLDSVPSYKRMAEALGLNVLNKEEETSFKKPQYLYFLN</sequence>